<dbReference type="AlphaFoldDB" id="A0AAN7B353"/>
<evidence type="ECO:0000313" key="3">
    <source>
        <dbReference type="Proteomes" id="UP001301769"/>
    </source>
</evidence>
<feature type="compositionally biased region" description="Basic and acidic residues" evidence="1">
    <location>
        <begin position="137"/>
        <end position="154"/>
    </location>
</feature>
<organism evidence="2 3">
    <name type="scientific">Rhypophila decipiens</name>
    <dbReference type="NCBI Taxonomy" id="261697"/>
    <lineage>
        <taxon>Eukaryota</taxon>
        <taxon>Fungi</taxon>
        <taxon>Dikarya</taxon>
        <taxon>Ascomycota</taxon>
        <taxon>Pezizomycotina</taxon>
        <taxon>Sordariomycetes</taxon>
        <taxon>Sordariomycetidae</taxon>
        <taxon>Sordariales</taxon>
        <taxon>Naviculisporaceae</taxon>
        <taxon>Rhypophila</taxon>
    </lineage>
</organism>
<name>A0AAN7B353_9PEZI</name>
<evidence type="ECO:0000313" key="2">
    <source>
        <dbReference type="EMBL" id="KAK4209183.1"/>
    </source>
</evidence>
<reference evidence="2" key="2">
    <citation type="submission" date="2023-05" db="EMBL/GenBank/DDBJ databases">
        <authorList>
            <consortium name="Lawrence Berkeley National Laboratory"/>
            <person name="Steindorff A."/>
            <person name="Hensen N."/>
            <person name="Bonometti L."/>
            <person name="Westerberg I."/>
            <person name="Brannstrom I.O."/>
            <person name="Guillou S."/>
            <person name="Cros-Aarteil S."/>
            <person name="Calhoun S."/>
            <person name="Haridas S."/>
            <person name="Kuo A."/>
            <person name="Mondo S."/>
            <person name="Pangilinan J."/>
            <person name="Riley R."/>
            <person name="Labutti K."/>
            <person name="Andreopoulos B."/>
            <person name="Lipzen A."/>
            <person name="Chen C."/>
            <person name="Yanf M."/>
            <person name="Daum C."/>
            <person name="Ng V."/>
            <person name="Clum A."/>
            <person name="Ohm R."/>
            <person name="Martin F."/>
            <person name="Silar P."/>
            <person name="Natvig D."/>
            <person name="Lalanne C."/>
            <person name="Gautier V."/>
            <person name="Ament-Velasquez S.L."/>
            <person name="Kruys A."/>
            <person name="Hutchinson M.I."/>
            <person name="Powell A.J."/>
            <person name="Barry K."/>
            <person name="Miller A.N."/>
            <person name="Grigoriev I.V."/>
            <person name="Debuchy R."/>
            <person name="Gladieux P."/>
            <person name="Thoren M.H."/>
            <person name="Johannesson H."/>
        </authorList>
    </citation>
    <scope>NUCLEOTIDE SEQUENCE</scope>
    <source>
        <strain evidence="2">PSN293</strain>
    </source>
</reference>
<dbReference type="EMBL" id="MU858213">
    <property type="protein sequence ID" value="KAK4209183.1"/>
    <property type="molecule type" value="Genomic_DNA"/>
</dbReference>
<accession>A0AAN7B353</accession>
<keyword evidence="3" id="KW-1185">Reference proteome</keyword>
<sequence length="175" mass="20026">MTINALAVASDHTVRAILIAVCDDSGVRAKALDYLKQLEPEAIRRAKSLPEPAKKRKTTSGLAICVQCEESFDPDDNQVKECRYHNGELEPDDDSDFWADHDERCHGTIDSDFCRKEYPQGFIWTCCDKLGDEEGCKLGRHEANPERNKRRRDDDDQSEDDSEEKEDDDEDEDEE</sequence>
<proteinExistence type="predicted"/>
<feature type="region of interest" description="Disordered" evidence="1">
    <location>
        <begin position="137"/>
        <end position="175"/>
    </location>
</feature>
<reference evidence="2" key="1">
    <citation type="journal article" date="2023" name="Mol. Phylogenet. Evol.">
        <title>Genome-scale phylogeny and comparative genomics of the fungal order Sordariales.</title>
        <authorList>
            <person name="Hensen N."/>
            <person name="Bonometti L."/>
            <person name="Westerberg I."/>
            <person name="Brannstrom I.O."/>
            <person name="Guillou S."/>
            <person name="Cros-Aarteil S."/>
            <person name="Calhoun S."/>
            <person name="Haridas S."/>
            <person name="Kuo A."/>
            <person name="Mondo S."/>
            <person name="Pangilinan J."/>
            <person name="Riley R."/>
            <person name="LaButti K."/>
            <person name="Andreopoulos B."/>
            <person name="Lipzen A."/>
            <person name="Chen C."/>
            <person name="Yan M."/>
            <person name="Daum C."/>
            <person name="Ng V."/>
            <person name="Clum A."/>
            <person name="Steindorff A."/>
            <person name="Ohm R.A."/>
            <person name="Martin F."/>
            <person name="Silar P."/>
            <person name="Natvig D.O."/>
            <person name="Lalanne C."/>
            <person name="Gautier V."/>
            <person name="Ament-Velasquez S.L."/>
            <person name="Kruys A."/>
            <person name="Hutchinson M.I."/>
            <person name="Powell A.J."/>
            <person name="Barry K."/>
            <person name="Miller A.N."/>
            <person name="Grigoriev I.V."/>
            <person name="Debuchy R."/>
            <person name="Gladieux P."/>
            <person name="Hiltunen Thoren M."/>
            <person name="Johannesson H."/>
        </authorList>
    </citation>
    <scope>NUCLEOTIDE SEQUENCE</scope>
    <source>
        <strain evidence="2">PSN293</strain>
    </source>
</reference>
<dbReference type="PANTHER" id="PTHR38167">
    <property type="entry name" value="C2H2-TYPE DOMAIN-CONTAINING PROTEIN"/>
    <property type="match status" value="1"/>
</dbReference>
<comment type="caution">
    <text evidence="2">The sequence shown here is derived from an EMBL/GenBank/DDBJ whole genome shotgun (WGS) entry which is preliminary data.</text>
</comment>
<feature type="compositionally biased region" description="Acidic residues" evidence="1">
    <location>
        <begin position="155"/>
        <end position="175"/>
    </location>
</feature>
<evidence type="ECO:0008006" key="4">
    <source>
        <dbReference type="Google" id="ProtNLM"/>
    </source>
</evidence>
<dbReference type="Proteomes" id="UP001301769">
    <property type="component" value="Unassembled WGS sequence"/>
</dbReference>
<protein>
    <recommendedName>
        <fullName evidence="4">C2H2-type domain-containing protein</fullName>
    </recommendedName>
</protein>
<evidence type="ECO:0000256" key="1">
    <source>
        <dbReference type="SAM" id="MobiDB-lite"/>
    </source>
</evidence>
<dbReference type="PANTHER" id="PTHR38167:SF1">
    <property type="entry name" value="C2H2-TYPE DOMAIN-CONTAINING PROTEIN"/>
    <property type="match status" value="1"/>
</dbReference>
<gene>
    <name evidence="2" type="ORF">QBC37DRAFT_430711</name>
</gene>